<name>L8J0R7_9CETA</name>
<proteinExistence type="predicted"/>
<gene>
    <name evidence="2" type="ORF">M91_20252</name>
</gene>
<dbReference type="InterPro" id="IPR050657">
    <property type="entry name" value="Ankyrin_repeat_domain"/>
</dbReference>
<evidence type="ECO:0000313" key="3">
    <source>
        <dbReference type="Proteomes" id="UP000011080"/>
    </source>
</evidence>
<feature type="region of interest" description="Disordered" evidence="1">
    <location>
        <begin position="70"/>
        <end position="106"/>
    </location>
</feature>
<feature type="non-terminal residue" evidence="2">
    <location>
        <position position="188"/>
    </location>
</feature>
<dbReference type="Proteomes" id="UP000011080">
    <property type="component" value="Unassembled WGS sequence"/>
</dbReference>
<dbReference type="EMBL" id="JH880363">
    <property type="protein sequence ID" value="ELR62271.1"/>
    <property type="molecule type" value="Genomic_DNA"/>
</dbReference>
<feature type="non-terminal residue" evidence="2">
    <location>
        <position position="1"/>
    </location>
</feature>
<accession>L8J0R7</accession>
<reference evidence="2 3" key="1">
    <citation type="journal article" date="2012" name="Nat. Genet.">
        <title>The yak genome and adaptation to life at high altitude.</title>
        <authorList>
            <person name="Qiu Q."/>
            <person name="Zhang G."/>
            <person name="Ma T."/>
            <person name="Qian W."/>
            <person name="Wang J."/>
            <person name="Ye Z."/>
            <person name="Cao C."/>
            <person name="Hu Q."/>
            <person name="Kim J."/>
            <person name="Larkin D.M."/>
            <person name="Auvil L."/>
            <person name="Capitanu B."/>
            <person name="Ma J."/>
            <person name="Lewin H.A."/>
            <person name="Qian X."/>
            <person name="Lang Y."/>
            <person name="Zhou R."/>
            <person name="Wang L."/>
            <person name="Wang K."/>
            <person name="Xia J."/>
            <person name="Liao S."/>
            <person name="Pan S."/>
            <person name="Lu X."/>
            <person name="Hou H."/>
            <person name="Wang Y."/>
            <person name="Zang X."/>
            <person name="Yin Y."/>
            <person name="Ma H."/>
            <person name="Zhang J."/>
            <person name="Wang Z."/>
            <person name="Zhang Y."/>
            <person name="Zhang D."/>
            <person name="Yonezawa T."/>
            <person name="Hasegawa M."/>
            <person name="Zhong Y."/>
            <person name="Liu W."/>
            <person name="Zhang Y."/>
            <person name="Huang Z."/>
            <person name="Zhang S."/>
            <person name="Long R."/>
            <person name="Yang H."/>
            <person name="Wang J."/>
            <person name="Lenstra J.A."/>
            <person name="Cooper D.N."/>
            <person name="Wu Y."/>
            <person name="Wang J."/>
            <person name="Shi P."/>
            <person name="Wang J."/>
            <person name="Liu J."/>
        </authorList>
    </citation>
    <scope>NUCLEOTIDE SEQUENCE [LARGE SCALE GENOMIC DNA]</scope>
    <source>
        <strain evidence="3">yakQH1</strain>
    </source>
</reference>
<dbReference type="PANTHER" id="PTHR24147">
    <property type="entry name" value="ANKYRIN REPEAT DOMAIN 36-RELATED"/>
    <property type="match status" value="1"/>
</dbReference>
<organism evidence="2 3">
    <name type="scientific">Bos mutus</name>
    <name type="common">wild yak</name>
    <dbReference type="NCBI Taxonomy" id="72004"/>
    <lineage>
        <taxon>Eukaryota</taxon>
        <taxon>Metazoa</taxon>
        <taxon>Chordata</taxon>
        <taxon>Craniata</taxon>
        <taxon>Vertebrata</taxon>
        <taxon>Euteleostomi</taxon>
        <taxon>Mammalia</taxon>
        <taxon>Eutheria</taxon>
        <taxon>Laurasiatheria</taxon>
        <taxon>Artiodactyla</taxon>
        <taxon>Ruminantia</taxon>
        <taxon>Pecora</taxon>
        <taxon>Bovidae</taxon>
        <taxon>Bovinae</taxon>
        <taxon>Bos</taxon>
    </lineage>
</organism>
<dbReference type="InterPro" id="IPR036770">
    <property type="entry name" value="Ankyrin_rpt-contain_sf"/>
</dbReference>
<sequence length="188" mass="21068">KEANIHAVDKMKRTALMLAVKYESTNVIRLLQQGADIFSQDVFGWTAEEYAVISGFKIFCHLISEYKEKRSKTSPENSNTVDESSEEDSSRRFPKKPGIDLGPTSDNEVLDLKTKHVLKSKLMKLMKASQQSTRNKAKCGILRPESTTFSQDSNSDSNVEDMIETFLKPSPCFEGICNPAFPLPEPVS</sequence>
<evidence type="ECO:0000313" key="2">
    <source>
        <dbReference type="EMBL" id="ELR62271.1"/>
    </source>
</evidence>
<dbReference type="AlphaFoldDB" id="L8J0R7"/>
<dbReference type="PANTHER" id="PTHR24147:SF64">
    <property type="entry name" value="ANKYRIN REPEAT DOMAIN-CONTAINING PROTEIN 19-RELATED"/>
    <property type="match status" value="1"/>
</dbReference>
<dbReference type="Pfam" id="PF12796">
    <property type="entry name" value="Ank_2"/>
    <property type="match status" value="1"/>
</dbReference>
<dbReference type="SUPFAM" id="SSF48403">
    <property type="entry name" value="Ankyrin repeat"/>
    <property type="match status" value="1"/>
</dbReference>
<dbReference type="Gene3D" id="1.25.40.20">
    <property type="entry name" value="Ankyrin repeat-containing domain"/>
    <property type="match status" value="1"/>
</dbReference>
<protein>
    <submittedName>
        <fullName evidence="2">Uncharacterized protein</fullName>
    </submittedName>
</protein>
<evidence type="ECO:0000256" key="1">
    <source>
        <dbReference type="SAM" id="MobiDB-lite"/>
    </source>
</evidence>
<dbReference type="InterPro" id="IPR002110">
    <property type="entry name" value="Ankyrin_rpt"/>
</dbReference>